<gene>
    <name evidence="1" type="ORF">UFOVP595_7</name>
</gene>
<sequence>MPCGIVSGLACATCEDLQSVGGIKAKNIYVGSLSDLTDSGFTKDVEGVVTAIGLQPYNYLYKFCAKTKSAGASQELVTGENNIKSFTQTITGKFQQQTQDAKNVWDNLKLLDDMFVVIEKTNGTFELYGEAAGLEITALTKATGVLIGDDNSYNVTLSQPMGGEQLLAPDFFITSYAATKAYLESKLV</sequence>
<organism evidence="1">
    <name type="scientific">uncultured Caudovirales phage</name>
    <dbReference type="NCBI Taxonomy" id="2100421"/>
    <lineage>
        <taxon>Viruses</taxon>
        <taxon>Duplodnaviria</taxon>
        <taxon>Heunggongvirae</taxon>
        <taxon>Uroviricota</taxon>
        <taxon>Caudoviricetes</taxon>
        <taxon>Peduoviridae</taxon>
        <taxon>Maltschvirus</taxon>
        <taxon>Maltschvirus maltsch</taxon>
    </lineage>
</organism>
<protein>
    <submittedName>
        <fullName evidence="1">Uncharacterized protein</fullName>
    </submittedName>
</protein>
<name>A0A6J5N1X5_9CAUD</name>
<proteinExistence type="predicted"/>
<accession>A0A6J5N1X5</accession>
<reference evidence="1" key="1">
    <citation type="submission" date="2020-04" db="EMBL/GenBank/DDBJ databases">
        <authorList>
            <person name="Chiriac C."/>
            <person name="Salcher M."/>
            <person name="Ghai R."/>
            <person name="Kavagutti S V."/>
        </authorList>
    </citation>
    <scope>NUCLEOTIDE SEQUENCE</scope>
</reference>
<evidence type="ECO:0000313" key="1">
    <source>
        <dbReference type="EMBL" id="CAB4151263.1"/>
    </source>
</evidence>
<dbReference type="EMBL" id="LR796568">
    <property type="protein sequence ID" value="CAB4151263.1"/>
    <property type="molecule type" value="Genomic_DNA"/>
</dbReference>